<name>A0A5N0E820_9NOCA</name>
<evidence type="ECO:0000259" key="1">
    <source>
        <dbReference type="Pfam" id="PF05118"/>
    </source>
</evidence>
<reference evidence="3 4" key="1">
    <citation type="submission" date="2019-09" db="EMBL/GenBank/DDBJ databases">
        <authorList>
            <person name="Wang X."/>
        </authorList>
    </citation>
    <scope>NUCLEOTIDE SEQUENCE [LARGE SCALE GENOMIC DNA]</scope>
    <source>
        <strain evidence="3 4">CICC 11023</strain>
    </source>
</reference>
<dbReference type="InterPro" id="IPR037037">
    <property type="entry name" value="Pro_3_hydrox_C_sf"/>
</dbReference>
<dbReference type="Gene3D" id="1.10.1720.10">
    <property type="entry name" value="L-proline 3-hydroxylase, C-terminal domain"/>
    <property type="match status" value="1"/>
</dbReference>
<dbReference type="Gene3D" id="2.60.120.330">
    <property type="entry name" value="B-lactam Antibiotic, Isopenicillin N Synthase, Chain"/>
    <property type="match status" value="1"/>
</dbReference>
<accession>A0A5N0E820</accession>
<organism evidence="3 4">
    <name type="scientific">Nocardia colli</name>
    <dbReference type="NCBI Taxonomy" id="2545717"/>
    <lineage>
        <taxon>Bacteria</taxon>
        <taxon>Bacillati</taxon>
        <taxon>Actinomycetota</taxon>
        <taxon>Actinomycetes</taxon>
        <taxon>Mycobacteriales</taxon>
        <taxon>Nocardiaceae</taxon>
        <taxon>Nocardia</taxon>
    </lineage>
</organism>
<dbReference type="InterPro" id="IPR007803">
    <property type="entry name" value="Asp/Arg/Pro-Hydrxlase"/>
</dbReference>
<evidence type="ECO:0000313" key="4">
    <source>
        <dbReference type="Proteomes" id="UP000323876"/>
    </source>
</evidence>
<dbReference type="Pfam" id="PF05373">
    <property type="entry name" value="Pro_3_hydrox_C"/>
    <property type="match status" value="1"/>
</dbReference>
<dbReference type="OrthoDB" id="1441538at2"/>
<comment type="caution">
    <text evidence="3">The sequence shown here is derived from an EMBL/GenBank/DDBJ whole genome shotgun (WGS) entry which is preliminary data.</text>
</comment>
<feature type="domain" description="L-proline 3-hydroxylase C-terminal" evidence="2">
    <location>
        <begin position="182"/>
        <end position="282"/>
    </location>
</feature>
<dbReference type="GO" id="GO:0016706">
    <property type="term" value="F:2-oxoglutarate-dependent dioxygenase activity"/>
    <property type="evidence" value="ECO:0007669"/>
    <property type="project" value="InterPro"/>
</dbReference>
<evidence type="ECO:0000313" key="3">
    <source>
        <dbReference type="EMBL" id="KAA8885572.1"/>
    </source>
</evidence>
<dbReference type="Proteomes" id="UP000323876">
    <property type="component" value="Unassembled WGS sequence"/>
</dbReference>
<dbReference type="EMBL" id="VXLC01000015">
    <property type="protein sequence ID" value="KAA8885572.1"/>
    <property type="molecule type" value="Genomic_DNA"/>
</dbReference>
<dbReference type="AlphaFoldDB" id="A0A5N0E820"/>
<dbReference type="RefSeq" id="WP_150405130.1">
    <property type="nucleotide sequence ID" value="NZ_VXLC01000015.1"/>
</dbReference>
<dbReference type="InterPro" id="IPR027443">
    <property type="entry name" value="IPNS-like_sf"/>
</dbReference>
<gene>
    <name evidence="3" type="ORF">F3087_28475</name>
</gene>
<dbReference type="Pfam" id="PF05118">
    <property type="entry name" value="Asp_Arg_Hydrox"/>
    <property type="match status" value="1"/>
</dbReference>
<sequence length="293" mass="33777">MRSHIIARIDLDAKRLASDLDYLAGVPRVEEKYDEFSSGYWKNISLANSSGLTDDTEYRDIEGAAITTDHGRKTTYLTDLVETVFDRNRVKMVRARNLIDAMVLPHRDFVELERDNDNYFRTFMVLEDNPEAFHSDSDNVFRMRPGELWYLDAAAVHSAVNFSTVSRQSICVDFVLDADRDEAAIFRDRGTYNRDTPPEIRQRRTFTGADEQRLLGLTPVVDRRNFKDILFLLAKVHFDYEVPAEKTYEWLLRICEGTGDKYLAAKAAEISEYMVDARALGERFSINDWALTG</sequence>
<keyword evidence="4" id="KW-1185">Reference proteome</keyword>
<proteinExistence type="predicted"/>
<feature type="domain" description="Aspartyl/asparaginy/proline hydroxylase" evidence="1">
    <location>
        <begin position="28"/>
        <end position="175"/>
    </location>
</feature>
<protein>
    <submittedName>
        <fullName evidence="3">L-proline cis-3-hydroxylase</fullName>
    </submittedName>
</protein>
<dbReference type="SUPFAM" id="SSF51197">
    <property type="entry name" value="Clavaminate synthase-like"/>
    <property type="match status" value="1"/>
</dbReference>
<dbReference type="InterPro" id="IPR008035">
    <property type="entry name" value="Pro_3_hydrox_C"/>
</dbReference>
<evidence type="ECO:0000259" key="2">
    <source>
        <dbReference type="Pfam" id="PF05373"/>
    </source>
</evidence>